<proteinExistence type="predicted"/>
<dbReference type="InterPro" id="IPR013602">
    <property type="entry name" value="Dynein_heavy_linker"/>
</dbReference>
<organism evidence="3 4">
    <name type="scientific">Halocaridina rubra</name>
    <name type="common">Hawaiian red shrimp</name>
    <dbReference type="NCBI Taxonomy" id="373956"/>
    <lineage>
        <taxon>Eukaryota</taxon>
        <taxon>Metazoa</taxon>
        <taxon>Ecdysozoa</taxon>
        <taxon>Arthropoda</taxon>
        <taxon>Crustacea</taxon>
        <taxon>Multicrustacea</taxon>
        <taxon>Malacostraca</taxon>
        <taxon>Eumalacostraca</taxon>
        <taxon>Eucarida</taxon>
        <taxon>Decapoda</taxon>
        <taxon>Pleocyemata</taxon>
        <taxon>Caridea</taxon>
        <taxon>Atyoidea</taxon>
        <taxon>Atyidae</taxon>
        <taxon>Halocaridina</taxon>
    </lineage>
</organism>
<evidence type="ECO:0000313" key="3">
    <source>
        <dbReference type="EMBL" id="KAK7070279.1"/>
    </source>
</evidence>
<evidence type="ECO:0000259" key="1">
    <source>
        <dbReference type="Pfam" id="PF08385"/>
    </source>
</evidence>
<dbReference type="GO" id="GO:0051959">
    <property type="term" value="F:dynein light intermediate chain binding"/>
    <property type="evidence" value="ECO:0007669"/>
    <property type="project" value="InterPro"/>
</dbReference>
<evidence type="ECO:0000313" key="4">
    <source>
        <dbReference type="Proteomes" id="UP001381693"/>
    </source>
</evidence>
<dbReference type="GO" id="GO:0045505">
    <property type="term" value="F:dynein intermediate chain binding"/>
    <property type="evidence" value="ECO:0007669"/>
    <property type="project" value="InterPro"/>
</dbReference>
<name>A0AAN8X1G1_HALRR</name>
<feature type="domain" description="Dynein heavy chain tail" evidence="1">
    <location>
        <begin position="195"/>
        <end position="654"/>
    </location>
</feature>
<dbReference type="Pfam" id="PF08385">
    <property type="entry name" value="DHC_N1"/>
    <property type="match status" value="1"/>
</dbReference>
<dbReference type="Gene3D" id="1.20.140.100">
    <property type="entry name" value="Dynein heavy chain, N-terminal domain 2"/>
    <property type="match status" value="1"/>
</dbReference>
<sequence length="1386" mass="160261">METDVRKNFILATAGNYFNIPLSDPSLASSIDDPNLNSFLDSGNSQLLGAQVHQEEGKILFNTKVDSAIKNDKQIVFFKLKPEVITDTNLSNIFVSSMIDSPVSSLYHSLQKLYAPILLQDSEWSGTLDPKLQELVTELSEGLGSMLRRQSSSQDNAEHGAASSKLAGVLSVKDETQYWAEITNNPKNRDEKDMAQGFYGILEPIAKEFGGLDAVPLMEAEDILDNTQNSLDELWRIDYPQNRMGHLLDILGNQLTRYVQGKLTEEDLWGGQYSQVEKSLTEGIGLCDQWVESCQKLTGMFWKGGVDQTWDGAAFVPDYCKNVAKRLTQILSLRTLHKQLTRLLSISEQEELKTSESFKPFSGLKPVQYNPYTEPLWQAAVRQFENSLTPAEQRIAGKLRGQLRSMNSSAYQLMQEFKRYKELIKRESIQRELLAEREMLLGELISYIQTIRTDFSSTSVNGPRRIADVPEVVSNIYWVKPIHAKVVDIGKTADALLSDLAGYSDLKASIAEFVEELNEYHTDQFDSWSREMLQRISSEELSLATDSPVLSFSNTRRLRVNYNPRLVGLVKEVSQLSILGHNIHPDIVKTAKLAQKFMKQAKALEEIANFHNTIGDQMIPSQRPMMLEAALALSGLVKEQTSLTWSDTDQLDKYIAKLKAATQRLARENKQLAQCHLMIKERVLTLMNTDLLRHQSQWKELLKEIRSIMDQLHEKGFADQKSWCSHWDRQLYKALEHQYQLGIEALNQYLPELKVNLTYRQQRLQFQPPMEEIRNKYYTQLKRFLAIPYHFKGVSEVNNDPIFPTIVDRNAHRFTQLFQRAEFLFERLESVKERFIDLCALGSCDFEALVEKSCKTADDWDRNFRASKAKGQEIGKLPNTEEKIDCISVSFQQLRIELEIMNRRYWDILVQALYHAIIQDISTIEKFTEEAILVLRKQPQSVDEIAEASNKHTQYANLTEDMVELFNEAEKKNKTLASWTKERVDQVSEITMLWNNYKTLMDNHEQIISKQIEAVKGNLESQTNNFNNEVEKFGLHWKQLQPKEDQLEGDADSIQSAVALVREKRLEWDQLMETRDSLRKDYKHFGMGEPYFPMLDEIEEDLKKQEQIWGLFDEFSSSMDEFSNEEWIVFRSKTFRFEEFLNNWSEKLQTPGETTVVTVRLIQELEKYRAMLPVLKFVRGEMFSEKHWIEMYSLLGMPNTHVEKLTFGHFLKVRDELINQKDTLKEMNSKAAGEVVIRQALGELDVWEVDARFTLLQHTDSGGNQVMLIKEWKDIINKVGDHQSLLQSLKDSPYYRGFSDRARVWEQRLADLDEYLGNLNHIQRKWVYLEPIFGRGALPNEQGRFRRVDDDFKSIMHDVARDNRVVSLCRISGIRNTLNTLHDQLA</sequence>
<evidence type="ECO:0000259" key="2">
    <source>
        <dbReference type="Pfam" id="PF08393"/>
    </source>
</evidence>
<accession>A0AAN8X1G1</accession>
<feature type="domain" description="Dynein heavy chain linker" evidence="2">
    <location>
        <begin position="1095"/>
        <end position="1385"/>
    </location>
</feature>
<protein>
    <submittedName>
        <fullName evidence="3">Cytoplasmic dynein 2 heavy chain 1</fullName>
    </submittedName>
</protein>
<comment type="caution">
    <text evidence="3">The sequence shown here is derived from an EMBL/GenBank/DDBJ whole genome shotgun (WGS) entry which is preliminary data.</text>
</comment>
<keyword evidence="4" id="KW-1185">Reference proteome</keyword>
<dbReference type="GO" id="GO:0005858">
    <property type="term" value="C:axonemal dynein complex"/>
    <property type="evidence" value="ECO:0007669"/>
    <property type="project" value="TreeGrafter"/>
</dbReference>
<dbReference type="InterPro" id="IPR013594">
    <property type="entry name" value="Dynein_heavy_tail"/>
</dbReference>
<dbReference type="PANTHER" id="PTHR46532:SF15">
    <property type="entry name" value="CYTOPLASMIC DYNEIN 2 HEAVY CHAIN 1"/>
    <property type="match status" value="1"/>
</dbReference>
<gene>
    <name evidence="3" type="primary">DYNC2H1_3</name>
    <name evidence="3" type="ORF">SK128_017208</name>
</gene>
<feature type="non-terminal residue" evidence="3">
    <location>
        <position position="1386"/>
    </location>
</feature>
<reference evidence="3 4" key="1">
    <citation type="submission" date="2023-11" db="EMBL/GenBank/DDBJ databases">
        <title>Halocaridina rubra genome assembly.</title>
        <authorList>
            <person name="Smith C."/>
        </authorList>
    </citation>
    <scope>NUCLEOTIDE SEQUENCE [LARGE SCALE GENOMIC DNA]</scope>
    <source>
        <strain evidence="3">EP-1</strain>
        <tissue evidence="3">Whole</tissue>
    </source>
</reference>
<dbReference type="GO" id="GO:0007018">
    <property type="term" value="P:microtubule-based movement"/>
    <property type="evidence" value="ECO:0007669"/>
    <property type="project" value="InterPro"/>
</dbReference>
<dbReference type="InterPro" id="IPR026983">
    <property type="entry name" value="DHC"/>
</dbReference>
<dbReference type="Proteomes" id="UP001381693">
    <property type="component" value="Unassembled WGS sequence"/>
</dbReference>
<dbReference type="PANTHER" id="PTHR46532">
    <property type="entry name" value="MALE FERTILITY FACTOR KL5"/>
    <property type="match status" value="1"/>
</dbReference>
<dbReference type="Pfam" id="PF08393">
    <property type="entry name" value="DHC_N2"/>
    <property type="match status" value="1"/>
</dbReference>
<dbReference type="InterPro" id="IPR042222">
    <property type="entry name" value="Dynein_2_N"/>
</dbReference>
<dbReference type="EMBL" id="JAXCGZ010015441">
    <property type="protein sequence ID" value="KAK7070279.1"/>
    <property type="molecule type" value="Genomic_DNA"/>
</dbReference>